<sequence>MNVERSAQRHPAAPGTPIVDTHTELTSIFRRYRKSYPDTEFKYIHSFVRGLYGEAKVGAIVDVWEWDEELADSAVKEEERVAKWGRVGYWFILVLSRLYADTYIDHVEQETVEAMQHPRCVGWGMIGLHYASRFAPPHGKDTERILKTEVPRDHPIYMPCYTVTLEMALRLLEHFPNFYFGISGEPFPMHILLETDRHFNSVPSKFYTHLNDLRREGWAGRCVTVERVMKIARENARKVYGL</sequence>
<proteinExistence type="predicted"/>
<evidence type="ECO:0008006" key="3">
    <source>
        <dbReference type="Google" id="ProtNLM"/>
    </source>
</evidence>
<dbReference type="EMBL" id="KN837112">
    <property type="protein sequence ID" value="KIJ45437.1"/>
    <property type="molecule type" value="Genomic_DNA"/>
</dbReference>
<dbReference type="HOGENOM" id="CLU_031506_2_0_1"/>
<dbReference type="Gene3D" id="3.20.20.140">
    <property type="entry name" value="Metal-dependent hydrolases"/>
    <property type="match status" value="1"/>
</dbReference>
<dbReference type="SUPFAM" id="SSF51556">
    <property type="entry name" value="Metallo-dependent hydrolases"/>
    <property type="match status" value="1"/>
</dbReference>
<gene>
    <name evidence="1" type="ORF">M422DRAFT_59869</name>
</gene>
<organism evidence="1 2">
    <name type="scientific">Sphaerobolus stellatus (strain SS14)</name>
    <dbReference type="NCBI Taxonomy" id="990650"/>
    <lineage>
        <taxon>Eukaryota</taxon>
        <taxon>Fungi</taxon>
        <taxon>Dikarya</taxon>
        <taxon>Basidiomycota</taxon>
        <taxon>Agaricomycotina</taxon>
        <taxon>Agaricomycetes</taxon>
        <taxon>Phallomycetidae</taxon>
        <taxon>Geastrales</taxon>
        <taxon>Sphaerobolaceae</taxon>
        <taxon>Sphaerobolus</taxon>
    </lineage>
</organism>
<name>A0A0C9VSJ2_SPHS4</name>
<dbReference type="InterPro" id="IPR032466">
    <property type="entry name" value="Metal_Hydrolase"/>
</dbReference>
<dbReference type="OrthoDB" id="6079689at2759"/>
<evidence type="ECO:0000313" key="2">
    <source>
        <dbReference type="Proteomes" id="UP000054279"/>
    </source>
</evidence>
<dbReference type="Proteomes" id="UP000054279">
    <property type="component" value="Unassembled WGS sequence"/>
</dbReference>
<keyword evidence="2" id="KW-1185">Reference proteome</keyword>
<accession>A0A0C9VSJ2</accession>
<dbReference type="AlphaFoldDB" id="A0A0C9VSJ2"/>
<reference evidence="1 2" key="1">
    <citation type="submission" date="2014-06" db="EMBL/GenBank/DDBJ databases">
        <title>Evolutionary Origins and Diversification of the Mycorrhizal Mutualists.</title>
        <authorList>
            <consortium name="DOE Joint Genome Institute"/>
            <consortium name="Mycorrhizal Genomics Consortium"/>
            <person name="Kohler A."/>
            <person name="Kuo A."/>
            <person name="Nagy L.G."/>
            <person name="Floudas D."/>
            <person name="Copeland A."/>
            <person name="Barry K.W."/>
            <person name="Cichocki N."/>
            <person name="Veneault-Fourrey C."/>
            <person name="LaButti K."/>
            <person name="Lindquist E.A."/>
            <person name="Lipzen A."/>
            <person name="Lundell T."/>
            <person name="Morin E."/>
            <person name="Murat C."/>
            <person name="Riley R."/>
            <person name="Ohm R."/>
            <person name="Sun H."/>
            <person name="Tunlid A."/>
            <person name="Henrissat B."/>
            <person name="Grigoriev I.V."/>
            <person name="Hibbett D.S."/>
            <person name="Martin F."/>
        </authorList>
    </citation>
    <scope>NUCLEOTIDE SEQUENCE [LARGE SCALE GENOMIC DNA]</scope>
    <source>
        <strain evidence="1 2">SS14</strain>
    </source>
</reference>
<evidence type="ECO:0000313" key="1">
    <source>
        <dbReference type="EMBL" id="KIJ45437.1"/>
    </source>
</evidence>
<protein>
    <recommendedName>
        <fullName evidence="3">Amidohydrolase-related domain-containing protein</fullName>
    </recommendedName>
</protein>